<reference evidence="2 3" key="1">
    <citation type="submission" date="2021-11" db="EMBL/GenBank/DDBJ databases">
        <title>Black yeast isolated from Biological Soil Crust.</title>
        <authorList>
            <person name="Kurbessoian T."/>
        </authorList>
    </citation>
    <scope>NUCLEOTIDE SEQUENCE [LARGE SCALE GENOMIC DNA]</scope>
    <source>
        <strain evidence="2 3">CCFEE 5522</strain>
    </source>
</reference>
<dbReference type="PROSITE" id="PS50181">
    <property type="entry name" value="FBOX"/>
    <property type="match status" value="1"/>
</dbReference>
<evidence type="ECO:0000313" key="2">
    <source>
        <dbReference type="EMBL" id="KAK4547556.1"/>
    </source>
</evidence>
<feature type="domain" description="F-box" evidence="1">
    <location>
        <begin position="5"/>
        <end position="58"/>
    </location>
</feature>
<dbReference type="AlphaFoldDB" id="A0AAV9JPM1"/>
<sequence length="507" mass="56719">MTDPKNSLLGLPNELLLRMTHHLPTIKDVLNLRLVCHELSGIAFDAQAKRMRTIYIDLSKSSLQRFSNIRNSPSHAASIREVIYIGALHKLSSEDLKSDFGFSRVVDRYSCDSPLVSTALNLYADVAEEQRELLANGEIDHTLSACLPLLPRFGELTISGRPAVERWHPPRQVPQEAYDRHQSWRHYGTEPIAERPSNQTPEQSTLDELVWNMHYNTRVTCYDSPIRILKYLGSLNKTACVEDIEIRSDLYQSQGSALGNDDTLATLTSTQPFQQAMQHITGLELSLAGQTDSDHAPFPLARTALWAKFFSTMCNVKKLEIWEVRTDPKPIMKAIMQLVTFPKLKTLKVCMFITWWGGPPSRRSERPHHFSTQALAAFICKHGRTLEHLNLFLGSGVDNDTLQPSGDALQALLTSVRASATRLVSATVVENLLPTHPGEGRQRIAGGQHYDASVLEDQRADERKSELGLLARTCGVGVSERTLTANTGSLFFEYDFGPYILRKDGGT</sequence>
<gene>
    <name evidence="2" type="ORF">LTR36_000513</name>
</gene>
<dbReference type="Proteomes" id="UP001324427">
    <property type="component" value="Unassembled WGS sequence"/>
</dbReference>
<name>A0AAV9JPM1_9PEZI</name>
<evidence type="ECO:0000313" key="3">
    <source>
        <dbReference type="Proteomes" id="UP001324427"/>
    </source>
</evidence>
<proteinExistence type="predicted"/>
<dbReference type="InterPro" id="IPR001810">
    <property type="entry name" value="F-box_dom"/>
</dbReference>
<evidence type="ECO:0000259" key="1">
    <source>
        <dbReference type="PROSITE" id="PS50181"/>
    </source>
</evidence>
<dbReference type="EMBL" id="JAVFHQ010000010">
    <property type="protein sequence ID" value="KAK4547556.1"/>
    <property type="molecule type" value="Genomic_DNA"/>
</dbReference>
<keyword evidence="3" id="KW-1185">Reference proteome</keyword>
<comment type="caution">
    <text evidence="2">The sequence shown here is derived from an EMBL/GenBank/DDBJ whole genome shotgun (WGS) entry which is preliminary data.</text>
</comment>
<organism evidence="2 3">
    <name type="scientific">Oleoguttula mirabilis</name>
    <dbReference type="NCBI Taxonomy" id="1507867"/>
    <lineage>
        <taxon>Eukaryota</taxon>
        <taxon>Fungi</taxon>
        <taxon>Dikarya</taxon>
        <taxon>Ascomycota</taxon>
        <taxon>Pezizomycotina</taxon>
        <taxon>Dothideomycetes</taxon>
        <taxon>Dothideomycetidae</taxon>
        <taxon>Mycosphaerellales</taxon>
        <taxon>Teratosphaeriaceae</taxon>
        <taxon>Oleoguttula</taxon>
    </lineage>
</organism>
<accession>A0AAV9JPM1</accession>
<protein>
    <recommendedName>
        <fullName evidence="1">F-box domain-containing protein</fullName>
    </recommendedName>
</protein>